<keyword evidence="9" id="KW-1185">Reference proteome</keyword>
<keyword evidence="6 7" id="KW-0687">Ribonucleoprotein</keyword>
<dbReference type="HOGENOM" id="CLU_135723_5_0_1"/>
<reference evidence="8" key="2">
    <citation type="submission" date="2025-08" db="UniProtKB">
        <authorList>
            <consortium name="Ensembl"/>
        </authorList>
    </citation>
    <scope>IDENTIFICATION</scope>
    <source>
        <strain evidence="8">Thorbecke</strain>
    </source>
</reference>
<dbReference type="GO" id="GO:0003735">
    <property type="term" value="F:structural constituent of ribosome"/>
    <property type="evidence" value="ECO:0007669"/>
    <property type="project" value="InterPro"/>
</dbReference>
<dbReference type="InterPro" id="IPR035977">
    <property type="entry name" value="Ribosomal_bL36_sp"/>
</dbReference>
<evidence type="ECO:0000256" key="3">
    <source>
        <dbReference type="ARBA" id="ARBA00022946"/>
    </source>
</evidence>
<dbReference type="PANTHER" id="PTHR46909:SF1">
    <property type="entry name" value="LARGE RIBOSOMAL SUBUNIT PROTEIN BL36M"/>
    <property type="match status" value="1"/>
</dbReference>
<reference evidence="8 9" key="1">
    <citation type="journal article" date="2011" name="Nature">
        <title>A high-resolution map of human evolutionary constraint using 29 mammals.</title>
        <authorList>
            <person name="Lindblad-Toh K."/>
            <person name="Garber M."/>
            <person name="Zuk O."/>
            <person name="Lin M.F."/>
            <person name="Parker B.J."/>
            <person name="Washietl S."/>
            <person name="Kheradpour P."/>
            <person name="Ernst J."/>
            <person name="Jordan G."/>
            <person name="Mauceli E."/>
            <person name="Ward L.D."/>
            <person name="Lowe C.B."/>
            <person name="Holloway A.K."/>
            <person name="Clamp M."/>
            <person name="Gnerre S."/>
            <person name="Alfoldi J."/>
            <person name="Beal K."/>
            <person name="Chang J."/>
            <person name="Clawson H."/>
            <person name="Cuff J."/>
            <person name="Di Palma F."/>
            <person name="Fitzgerald S."/>
            <person name="Flicek P."/>
            <person name="Guttman M."/>
            <person name="Hubisz M.J."/>
            <person name="Jaffe D.B."/>
            <person name="Jungreis I."/>
            <person name="Kent W.J."/>
            <person name="Kostka D."/>
            <person name="Lara M."/>
            <person name="Martins A.L."/>
            <person name="Massingham T."/>
            <person name="Moltke I."/>
            <person name="Raney B.J."/>
            <person name="Rasmussen M.D."/>
            <person name="Robinson J."/>
            <person name="Stark A."/>
            <person name="Vilella A.J."/>
            <person name="Wen J."/>
            <person name="Xie X."/>
            <person name="Zody M.C."/>
            <person name="Baldwin J."/>
            <person name="Bloom T."/>
            <person name="Chin C.W."/>
            <person name="Heiman D."/>
            <person name="Nicol R."/>
            <person name="Nusbaum C."/>
            <person name="Young S."/>
            <person name="Wilkinson J."/>
            <person name="Worley K.C."/>
            <person name="Kovar C.L."/>
            <person name="Muzny D.M."/>
            <person name="Gibbs R.A."/>
            <person name="Cree A."/>
            <person name="Dihn H.H."/>
            <person name="Fowler G."/>
            <person name="Jhangiani S."/>
            <person name="Joshi V."/>
            <person name="Lee S."/>
            <person name="Lewis L.R."/>
            <person name="Nazareth L.V."/>
            <person name="Okwuonu G."/>
            <person name="Santibanez J."/>
            <person name="Warren W.C."/>
            <person name="Mardis E.R."/>
            <person name="Weinstock G.M."/>
            <person name="Wilson R.K."/>
            <person name="Delehaunty K."/>
            <person name="Dooling D."/>
            <person name="Fronik C."/>
            <person name="Fulton L."/>
            <person name="Fulton B."/>
            <person name="Graves T."/>
            <person name="Minx P."/>
            <person name="Sodergren E."/>
            <person name="Birney E."/>
            <person name="Margulies E.H."/>
            <person name="Herrero J."/>
            <person name="Green E.D."/>
            <person name="Haussler D."/>
            <person name="Siepel A."/>
            <person name="Goldman N."/>
            <person name="Pollard K.S."/>
            <person name="Pedersen J.S."/>
            <person name="Lander E.S."/>
            <person name="Kellis M."/>
        </authorList>
    </citation>
    <scope>NUCLEOTIDE SEQUENCE [LARGE SCALE GENOMIC DNA]</scope>
    <source>
        <strain evidence="9">Thorbecke</strain>
    </source>
</reference>
<reference evidence="8" key="3">
    <citation type="submission" date="2025-09" db="UniProtKB">
        <authorList>
            <consortium name="Ensembl"/>
        </authorList>
    </citation>
    <scope>IDENTIFICATION</scope>
    <source>
        <strain evidence="8">Thorbecke</strain>
    </source>
</reference>
<dbReference type="STRING" id="9986.ENSOCUP00000020265"/>
<dbReference type="KEGG" id="ocu:100345565"/>
<evidence type="ECO:0000256" key="5">
    <source>
        <dbReference type="ARBA" id="ARBA00023128"/>
    </source>
</evidence>
<name>G1TT95_RABIT</name>
<dbReference type="Ensembl" id="ENSOCUT00000014949.3">
    <property type="protein sequence ID" value="ENSOCUP00000020265.2"/>
    <property type="gene ID" value="ENSOCUG00000014954.3"/>
</dbReference>
<dbReference type="Proteomes" id="UP000001811">
    <property type="component" value="Unplaced"/>
</dbReference>
<evidence type="ECO:0000256" key="1">
    <source>
        <dbReference type="ARBA" id="ARBA00004173"/>
    </source>
</evidence>
<dbReference type="FunCoup" id="G1TT95">
    <property type="interactions" value="239"/>
</dbReference>
<dbReference type="GO" id="GO:0006412">
    <property type="term" value="P:translation"/>
    <property type="evidence" value="ECO:0007669"/>
    <property type="project" value="InterPro"/>
</dbReference>
<dbReference type="SMR" id="G1TT95"/>
<dbReference type="GeneID" id="100345565"/>
<dbReference type="PANTHER" id="PTHR46909">
    <property type="entry name" value="39S RIBOSOMAL PROTEIN L36, MITOCHONDRIAL"/>
    <property type="match status" value="1"/>
</dbReference>
<dbReference type="InterPro" id="IPR000473">
    <property type="entry name" value="Ribosomal_bL36"/>
</dbReference>
<organism evidence="8 9">
    <name type="scientific">Oryctolagus cuniculus</name>
    <name type="common">Rabbit</name>
    <dbReference type="NCBI Taxonomy" id="9986"/>
    <lineage>
        <taxon>Eukaryota</taxon>
        <taxon>Metazoa</taxon>
        <taxon>Chordata</taxon>
        <taxon>Craniata</taxon>
        <taxon>Vertebrata</taxon>
        <taxon>Euteleostomi</taxon>
        <taxon>Mammalia</taxon>
        <taxon>Eutheria</taxon>
        <taxon>Euarchontoglires</taxon>
        <taxon>Glires</taxon>
        <taxon>Lagomorpha</taxon>
        <taxon>Leporidae</taxon>
        <taxon>Oryctolagus</taxon>
    </lineage>
</organism>
<dbReference type="InParanoid" id="G1TT95"/>
<keyword evidence="3" id="KW-0809">Transit peptide</keyword>
<comment type="subcellular location">
    <subcellularLocation>
        <location evidence="1">Mitochondrion</location>
    </subcellularLocation>
</comment>
<sequence length="85" mass="9341">MAAALVRTLAAAALRPLLQPRGLCAGLLGPLRAAGPAALPAPPPALGFKTKGVLRRRCRDCRLVKRRGRWFVYCESNPRHKQRQM</sequence>
<proteinExistence type="inferred from homology"/>
<evidence type="ECO:0000256" key="2">
    <source>
        <dbReference type="ARBA" id="ARBA00007645"/>
    </source>
</evidence>
<evidence type="ECO:0000256" key="7">
    <source>
        <dbReference type="RuleBase" id="RU000570"/>
    </source>
</evidence>
<dbReference type="InterPro" id="IPR052143">
    <property type="entry name" value="Mitoribosomal_bL36m"/>
</dbReference>
<comment type="similarity">
    <text evidence="2 7">Belongs to the bacterial ribosomal protein bL36 family.</text>
</comment>
<dbReference type="CTD" id="64979"/>
<dbReference type="HAMAP" id="MF_00251">
    <property type="entry name" value="Ribosomal_bL36"/>
    <property type="match status" value="1"/>
</dbReference>
<accession>G1TT95</accession>
<protein>
    <recommendedName>
        <fullName evidence="7">Ribosomal protein</fullName>
    </recommendedName>
</protein>
<dbReference type="PaxDb" id="9986-ENSOCUP00000020265"/>
<dbReference type="eggNOG" id="KOG4122">
    <property type="taxonomic scope" value="Eukaryota"/>
</dbReference>
<dbReference type="SUPFAM" id="SSF57840">
    <property type="entry name" value="Ribosomal protein L36"/>
    <property type="match status" value="1"/>
</dbReference>
<dbReference type="AlphaFoldDB" id="G1TT95"/>
<gene>
    <name evidence="8" type="primary">MRPL36</name>
</gene>
<dbReference type="Bgee" id="ENSOCUG00000014954">
    <property type="expression patterns" value="Expressed in smooth muscle tissue and 16 other cell types or tissues"/>
</dbReference>
<evidence type="ECO:0000256" key="4">
    <source>
        <dbReference type="ARBA" id="ARBA00022980"/>
    </source>
</evidence>
<dbReference type="RefSeq" id="XP_008251110.1">
    <property type="nucleotide sequence ID" value="XM_008252888.4"/>
</dbReference>
<dbReference type="GO" id="GO:0005762">
    <property type="term" value="C:mitochondrial large ribosomal subunit"/>
    <property type="evidence" value="ECO:0007669"/>
    <property type="project" value="TreeGrafter"/>
</dbReference>
<evidence type="ECO:0000313" key="9">
    <source>
        <dbReference type="Proteomes" id="UP000001811"/>
    </source>
</evidence>
<keyword evidence="5" id="KW-0496">Mitochondrion</keyword>
<dbReference type="GeneTree" id="ENSGT00390000010866"/>
<evidence type="ECO:0000256" key="6">
    <source>
        <dbReference type="ARBA" id="ARBA00023274"/>
    </source>
</evidence>
<dbReference type="NCBIfam" id="TIGR01022">
    <property type="entry name" value="rpmJ_bact"/>
    <property type="match status" value="1"/>
</dbReference>
<evidence type="ECO:0000313" key="8">
    <source>
        <dbReference type="Ensembl" id="ENSOCUP00000020265.2"/>
    </source>
</evidence>
<keyword evidence="4 7" id="KW-0689">Ribosomal protein</keyword>
<dbReference type="Pfam" id="PF00444">
    <property type="entry name" value="Ribosomal_L36"/>
    <property type="match status" value="1"/>
</dbReference>